<evidence type="ECO:0000313" key="6">
    <source>
        <dbReference type="Proteomes" id="UP000184212"/>
    </source>
</evidence>
<dbReference type="STRING" id="947013.SAMN04488109_5901"/>
<dbReference type="InterPro" id="IPR032687">
    <property type="entry name" value="AraC-type_N"/>
</dbReference>
<dbReference type="PROSITE" id="PS01124">
    <property type="entry name" value="HTH_ARAC_FAMILY_2"/>
    <property type="match status" value="1"/>
</dbReference>
<dbReference type="PANTHER" id="PTHR47894">
    <property type="entry name" value="HTH-TYPE TRANSCRIPTIONAL REGULATOR GADX"/>
    <property type="match status" value="1"/>
</dbReference>
<dbReference type="GO" id="GO:0003700">
    <property type="term" value="F:DNA-binding transcription factor activity"/>
    <property type="evidence" value="ECO:0007669"/>
    <property type="project" value="InterPro"/>
</dbReference>
<sequence>MEAHQRQFILSLLGYAVQKGVSPQTLCKLAHVNLEALQKGNAAALTPKQTSDLWLHASRLCDDPLFGLHFGESLQLAALGVVGQIIQASNTVGDALTIANSLSSLVTDLFTMNVKHGSKTFSIELVPRPQAEQAWPFLFTQLRDMLMVFIIHELDGLLLVKIQPASVKFPHRTGTDLAEYERVLRCKPSRKGEAYALEFDKRYWSEPILTANYELQSLLLKTVNRGAPALKSKPSLQNRIHEYLMANAYLGILSLDDVAANFNVSTRSLQRKLKEENVTFQELADAVRKALAVEYVKKGDHPIKEISHMLGYNELSAFSRAFKRWTGKTPSHLA</sequence>
<keyword evidence="2 5" id="KW-0238">DNA-binding</keyword>
<proteinExistence type="predicted"/>
<dbReference type="AlphaFoldDB" id="A0A1M5WPQ8"/>
<protein>
    <submittedName>
        <fullName evidence="5">AraC-type DNA-binding protein</fullName>
    </submittedName>
</protein>
<keyword evidence="6" id="KW-1185">Reference proteome</keyword>
<evidence type="ECO:0000256" key="1">
    <source>
        <dbReference type="ARBA" id="ARBA00023015"/>
    </source>
</evidence>
<dbReference type="EMBL" id="FQWQ01000005">
    <property type="protein sequence ID" value="SHH89585.1"/>
    <property type="molecule type" value="Genomic_DNA"/>
</dbReference>
<keyword evidence="3" id="KW-0804">Transcription</keyword>
<organism evidence="5 6">
    <name type="scientific">Chryseolinea serpens</name>
    <dbReference type="NCBI Taxonomy" id="947013"/>
    <lineage>
        <taxon>Bacteria</taxon>
        <taxon>Pseudomonadati</taxon>
        <taxon>Bacteroidota</taxon>
        <taxon>Cytophagia</taxon>
        <taxon>Cytophagales</taxon>
        <taxon>Fulvivirgaceae</taxon>
        <taxon>Chryseolinea</taxon>
    </lineage>
</organism>
<reference evidence="5 6" key="1">
    <citation type="submission" date="2016-11" db="EMBL/GenBank/DDBJ databases">
        <authorList>
            <person name="Jaros S."/>
            <person name="Januszkiewicz K."/>
            <person name="Wedrychowicz H."/>
        </authorList>
    </citation>
    <scope>NUCLEOTIDE SEQUENCE [LARGE SCALE GENOMIC DNA]</scope>
    <source>
        <strain evidence="5 6">DSM 24574</strain>
    </source>
</reference>
<dbReference type="SMART" id="SM00342">
    <property type="entry name" value="HTH_ARAC"/>
    <property type="match status" value="1"/>
</dbReference>
<evidence type="ECO:0000256" key="3">
    <source>
        <dbReference type="ARBA" id="ARBA00023163"/>
    </source>
</evidence>
<dbReference type="Proteomes" id="UP000184212">
    <property type="component" value="Unassembled WGS sequence"/>
</dbReference>
<dbReference type="GO" id="GO:0000976">
    <property type="term" value="F:transcription cis-regulatory region binding"/>
    <property type="evidence" value="ECO:0007669"/>
    <property type="project" value="TreeGrafter"/>
</dbReference>
<dbReference type="Pfam" id="PF12833">
    <property type="entry name" value="HTH_18"/>
    <property type="match status" value="1"/>
</dbReference>
<evidence type="ECO:0000259" key="4">
    <source>
        <dbReference type="PROSITE" id="PS01124"/>
    </source>
</evidence>
<dbReference type="GO" id="GO:0005829">
    <property type="term" value="C:cytosol"/>
    <property type="evidence" value="ECO:0007669"/>
    <property type="project" value="TreeGrafter"/>
</dbReference>
<dbReference type="InterPro" id="IPR009057">
    <property type="entry name" value="Homeodomain-like_sf"/>
</dbReference>
<dbReference type="PANTHER" id="PTHR47894:SF1">
    <property type="entry name" value="HTH-TYPE TRANSCRIPTIONAL REGULATOR VQSM"/>
    <property type="match status" value="1"/>
</dbReference>
<name>A0A1M5WPQ8_9BACT</name>
<evidence type="ECO:0000313" key="5">
    <source>
        <dbReference type="EMBL" id="SHH89585.1"/>
    </source>
</evidence>
<feature type="domain" description="HTH araC/xylS-type" evidence="4">
    <location>
        <begin position="238"/>
        <end position="334"/>
    </location>
</feature>
<dbReference type="SUPFAM" id="SSF46689">
    <property type="entry name" value="Homeodomain-like"/>
    <property type="match status" value="1"/>
</dbReference>
<dbReference type="Gene3D" id="1.10.10.60">
    <property type="entry name" value="Homeodomain-like"/>
    <property type="match status" value="1"/>
</dbReference>
<dbReference type="RefSeq" id="WP_073141846.1">
    <property type="nucleotide sequence ID" value="NZ_FQWQ01000005.1"/>
</dbReference>
<dbReference type="PRINTS" id="PR00032">
    <property type="entry name" value="HTHARAC"/>
</dbReference>
<accession>A0A1M5WPQ8</accession>
<dbReference type="InterPro" id="IPR018060">
    <property type="entry name" value="HTH_AraC"/>
</dbReference>
<evidence type="ECO:0000256" key="2">
    <source>
        <dbReference type="ARBA" id="ARBA00023125"/>
    </source>
</evidence>
<keyword evidence="1" id="KW-0805">Transcription regulation</keyword>
<dbReference type="InterPro" id="IPR020449">
    <property type="entry name" value="Tscrpt_reg_AraC-type_HTH"/>
</dbReference>
<dbReference type="Pfam" id="PF12625">
    <property type="entry name" value="Arabinose_bd"/>
    <property type="match status" value="1"/>
</dbReference>
<dbReference type="OrthoDB" id="5582699at2"/>
<gene>
    <name evidence="5" type="ORF">SAMN04488109_5901</name>
</gene>